<accession>A0ABP9CH66</accession>
<dbReference type="RefSeq" id="WP_345423194.1">
    <property type="nucleotide sequence ID" value="NZ_BAABHO010000063.1"/>
</dbReference>
<evidence type="ECO:0008006" key="4">
    <source>
        <dbReference type="Google" id="ProtNLM"/>
    </source>
</evidence>
<organism evidence="2 3">
    <name type="scientific">Actinomycetospora chlora</name>
    <dbReference type="NCBI Taxonomy" id="663608"/>
    <lineage>
        <taxon>Bacteria</taxon>
        <taxon>Bacillati</taxon>
        <taxon>Actinomycetota</taxon>
        <taxon>Actinomycetes</taxon>
        <taxon>Pseudonocardiales</taxon>
        <taxon>Pseudonocardiaceae</taxon>
        <taxon>Actinomycetospora</taxon>
    </lineage>
</organism>
<feature type="region of interest" description="Disordered" evidence="1">
    <location>
        <begin position="1"/>
        <end position="24"/>
    </location>
</feature>
<dbReference type="SUPFAM" id="SSF55961">
    <property type="entry name" value="Bet v1-like"/>
    <property type="match status" value="1"/>
</dbReference>
<dbReference type="EMBL" id="BAABHO010000063">
    <property type="protein sequence ID" value="GAA4808834.1"/>
    <property type="molecule type" value="Genomic_DNA"/>
</dbReference>
<reference evidence="3" key="1">
    <citation type="journal article" date="2019" name="Int. J. Syst. Evol. Microbiol.">
        <title>The Global Catalogue of Microorganisms (GCM) 10K type strain sequencing project: providing services to taxonomists for standard genome sequencing and annotation.</title>
        <authorList>
            <consortium name="The Broad Institute Genomics Platform"/>
            <consortium name="The Broad Institute Genome Sequencing Center for Infectious Disease"/>
            <person name="Wu L."/>
            <person name="Ma J."/>
        </authorList>
    </citation>
    <scope>NUCLEOTIDE SEQUENCE [LARGE SCALE GENOMIC DNA]</scope>
    <source>
        <strain evidence="3">JCM 17979</strain>
    </source>
</reference>
<evidence type="ECO:0000313" key="3">
    <source>
        <dbReference type="Proteomes" id="UP001500928"/>
    </source>
</evidence>
<sequence length="187" mass="20376">MDLPAHWGTSPAERARSTPADDLVPAPRARWTRGVTSTASPAVLWRWVCQLTVAPYSYDLVDNLDWSSSAPLRLPRVRRSPRELTPGADDVRAGQGLLVIFVVATVEPGRQMTLRRRRRGRGPVAEFAITYAVAPDPAGSRLVATVAVDGTRRGGLLRALLAWGDLVMMRRQLRTLAALAARCSAGE</sequence>
<evidence type="ECO:0000313" key="2">
    <source>
        <dbReference type="EMBL" id="GAA4808834.1"/>
    </source>
</evidence>
<proteinExistence type="predicted"/>
<name>A0ABP9CH66_9PSEU</name>
<gene>
    <name evidence="2" type="ORF">GCM10023200_53240</name>
</gene>
<dbReference type="Proteomes" id="UP001500928">
    <property type="component" value="Unassembled WGS sequence"/>
</dbReference>
<protein>
    <recommendedName>
        <fullName evidence="4">SRPBCC family protein</fullName>
    </recommendedName>
</protein>
<comment type="caution">
    <text evidence="2">The sequence shown here is derived from an EMBL/GenBank/DDBJ whole genome shotgun (WGS) entry which is preliminary data.</text>
</comment>
<keyword evidence="3" id="KW-1185">Reference proteome</keyword>
<evidence type="ECO:0000256" key="1">
    <source>
        <dbReference type="SAM" id="MobiDB-lite"/>
    </source>
</evidence>